<name>A0AA85JAJ8_TRIRE</name>
<feature type="region of interest" description="Disordered" evidence="1">
    <location>
        <begin position="415"/>
        <end position="481"/>
    </location>
</feature>
<feature type="compositionally biased region" description="Polar residues" evidence="1">
    <location>
        <begin position="216"/>
        <end position="225"/>
    </location>
</feature>
<organism evidence="2 3">
    <name type="scientific">Trichobilharzia regenti</name>
    <name type="common">Nasal bird schistosome</name>
    <dbReference type="NCBI Taxonomy" id="157069"/>
    <lineage>
        <taxon>Eukaryota</taxon>
        <taxon>Metazoa</taxon>
        <taxon>Spiralia</taxon>
        <taxon>Lophotrochozoa</taxon>
        <taxon>Platyhelminthes</taxon>
        <taxon>Trematoda</taxon>
        <taxon>Digenea</taxon>
        <taxon>Strigeidida</taxon>
        <taxon>Schistosomatoidea</taxon>
        <taxon>Schistosomatidae</taxon>
        <taxon>Trichobilharzia</taxon>
    </lineage>
</organism>
<feature type="region of interest" description="Disordered" evidence="1">
    <location>
        <begin position="180"/>
        <end position="353"/>
    </location>
</feature>
<accession>A0AA85JAJ8</accession>
<evidence type="ECO:0000313" key="2">
    <source>
        <dbReference type="Proteomes" id="UP000050795"/>
    </source>
</evidence>
<reference evidence="2" key="1">
    <citation type="submission" date="2022-06" db="EMBL/GenBank/DDBJ databases">
        <authorList>
            <person name="Berger JAMES D."/>
            <person name="Berger JAMES D."/>
        </authorList>
    </citation>
    <scope>NUCLEOTIDE SEQUENCE [LARGE SCALE GENOMIC DNA]</scope>
</reference>
<keyword evidence="2" id="KW-1185">Reference proteome</keyword>
<feature type="compositionally biased region" description="Low complexity" evidence="1">
    <location>
        <begin position="184"/>
        <end position="205"/>
    </location>
</feature>
<feature type="compositionally biased region" description="Polar residues" evidence="1">
    <location>
        <begin position="1"/>
        <end position="22"/>
    </location>
</feature>
<protein>
    <submittedName>
        <fullName evidence="3">Uncharacterized protein</fullName>
    </submittedName>
</protein>
<reference evidence="3" key="2">
    <citation type="submission" date="2023-11" db="UniProtKB">
        <authorList>
            <consortium name="WormBaseParasite"/>
        </authorList>
    </citation>
    <scope>IDENTIFICATION</scope>
</reference>
<feature type="compositionally biased region" description="Acidic residues" evidence="1">
    <location>
        <begin position="294"/>
        <end position="303"/>
    </location>
</feature>
<evidence type="ECO:0000256" key="1">
    <source>
        <dbReference type="SAM" id="MobiDB-lite"/>
    </source>
</evidence>
<feature type="region of interest" description="Disordered" evidence="1">
    <location>
        <begin position="1"/>
        <end position="34"/>
    </location>
</feature>
<feature type="compositionally biased region" description="Low complexity" evidence="1">
    <location>
        <begin position="23"/>
        <end position="32"/>
    </location>
</feature>
<sequence>MHTPWQSQYKPSVMPTETTVQKSASSSSTSSSCVVAPMERIQSARPQQFLIEHSVVTAATTSSNGNAAEDSPSSVVITSSKNGINHHYHPSTSKSILEEIRIMDELPTPFPAYVASAPTATPALKPPGLNYNLNNHNNHNNNIGISSSMIPKSIETVIQQAHVPSASSVSNDAIISHTRHRHYSSNNSSSFSSASTSPRSSCSSSQLNLLDPAVSTDPTTSESHQTTVLSNTNPSSSLSPRSSGSVVSSSLSPSSASESSTSAPSTSATSSSASSASTHSSVGPSTANIPCNDDQNDDGDDEVFVTKDKEGGVTDDLVHETSADKDLSPPISPCVSEPSQTQSQGVVDKDANHDNNHADCLAITEPTIIQDPLEAQFLPIDSESHILGSHLIQVSHLNISSQNVNQSIQLNTPYGDGDALTTDNTTSSVSPNSNGDDNFKQNKNMNDRIQSVEAEKSLHDQQPTETEDEDDDGDGDDDDLNDIVHYQSERLSPVSFDRGTVTTIDSHLSSIMAQDEYDNQRENSMITNHNHSISTTTNTDRDSSCYSKHTGDDVGSVEFPKSPPHACLDIQSDNPEDWDLDVADRELLAADGLLYLDRSHPVSIQQCVSFIGPVS</sequence>
<proteinExistence type="predicted"/>
<feature type="compositionally biased region" description="Polar residues" evidence="1">
    <location>
        <begin position="421"/>
        <end position="449"/>
    </location>
</feature>
<feature type="compositionally biased region" description="Basic and acidic residues" evidence="1">
    <location>
        <begin position="304"/>
        <end position="327"/>
    </location>
</feature>
<dbReference type="WBParaSite" id="TREG1_141690.1">
    <property type="protein sequence ID" value="TREG1_141690.1"/>
    <property type="gene ID" value="TREG1_141690"/>
</dbReference>
<feature type="compositionally biased region" description="Acidic residues" evidence="1">
    <location>
        <begin position="465"/>
        <end position="481"/>
    </location>
</feature>
<dbReference type="Proteomes" id="UP000050795">
    <property type="component" value="Unassembled WGS sequence"/>
</dbReference>
<feature type="compositionally biased region" description="Low complexity" evidence="1">
    <location>
        <begin position="226"/>
        <end position="286"/>
    </location>
</feature>
<dbReference type="AlphaFoldDB" id="A0AA85JAJ8"/>
<evidence type="ECO:0000313" key="3">
    <source>
        <dbReference type="WBParaSite" id="TREG1_141690.1"/>
    </source>
</evidence>